<evidence type="ECO:0000256" key="3">
    <source>
        <dbReference type="ARBA" id="ARBA00012438"/>
    </source>
</evidence>
<dbReference type="SUPFAM" id="SSF47384">
    <property type="entry name" value="Homodimeric domain of signal transducing histidine kinase"/>
    <property type="match status" value="1"/>
</dbReference>
<dbReference type="CDD" id="cd00075">
    <property type="entry name" value="HATPase"/>
    <property type="match status" value="1"/>
</dbReference>
<organism evidence="14 15">
    <name type="scientific">Microbacterium resistens</name>
    <dbReference type="NCBI Taxonomy" id="156977"/>
    <lineage>
        <taxon>Bacteria</taxon>
        <taxon>Bacillati</taxon>
        <taxon>Actinomycetota</taxon>
        <taxon>Actinomycetes</taxon>
        <taxon>Micrococcales</taxon>
        <taxon>Microbacteriaceae</taxon>
        <taxon>Microbacterium</taxon>
    </lineage>
</organism>
<comment type="catalytic activity">
    <reaction evidence="1">
        <text>ATP + protein L-histidine = ADP + protein N-phospho-L-histidine.</text>
        <dbReference type="EC" id="2.7.13.3"/>
    </reaction>
</comment>
<dbReference type="Proteomes" id="UP001259347">
    <property type="component" value="Unassembled WGS sequence"/>
</dbReference>
<comment type="subcellular location">
    <subcellularLocation>
        <location evidence="2">Cell membrane</location>
    </subcellularLocation>
</comment>
<dbReference type="Gene3D" id="3.30.565.10">
    <property type="entry name" value="Histidine kinase-like ATPase, C-terminal domain"/>
    <property type="match status" value="1"/>
</dbReference>
<evidence type="ECO:0000256" key="2">
    <source>
        <dbReference type="ARBA" id="ARBA00004236"/>
    </source>
</evidence>
<reference evidence="14 15" key="1">
    <citation type="submission" date="2023-07" db="EMBL/GenBank/DDBJ databases">
        <title>Sorghum-associated microbial communities from plants grown in Nebraska, USA.</title>
        <authorList>
            <person name="Schachtman D."/>
        </authorList>
    </citation>
    <scope>NUCLEOTIDE SEQUENCE [LARGE SCALE GENOMIC DNA]</scope>
    <source>
        <strain evidence="14 15">2980</strain>
    </source>
</reference>
<evidence type="ECO:0000256" key="10">
    <source>
        <dbReference type="ARBA" id="ARBA00023136"/>
    </source>
</evidence>
<evidence type="ECO:0000313" key="14">
    <source>
        <dbReference type="EMBL" id="MDR6866932.1"/>
    </source>
</evidence>
<dbReference type="RefSeq" id="WP_310019196.1">
    <property type="nucleotide sequence ID" value="NZ_JAVDUM010000005.1"/>
</dbReference>
<dbReference type="EC" id="2.7.13.3" evidence="3"/>
<dbReference type="PANTHER" id="PTHR45436">
    <property type="entry name" value="SENSOR HISTIDINE KINASE YKOH"/>
    <property type="match status" value="1"/>
</dbReference>
<name>A0ABU1SDG1_9MICO</name>
<evidence type="ECO:0000256" key="6">
    <source>
        <dbReference type="ARBA" id="ARBA00022692"/>
    </source>
</evidence>
<keyword evidence="8 11" id="KW-1133">Transmembrane helix</keyword>
<dbReference type="CDD" id="cd00082">
    <property type="entry name" value="HisKA"/>
    <property type="match status" value="1"/>
</dbReference>
<evidence type="ECO:0000256" key="9">
    <source>
        <dbReference type="ARBA" id="ARBA00023012"/>
    </source>
</evidence>
<dbReference type="PROSITE" id="PS50885">
    <property type="entry name" value="HAMP"/>
    <property type="match status" value="1"/>
</dbReference>
<feature type="domain" description="Histidine kinase" evidence="12">
    <location>
        <begin position="162"/>
        <end position="376"/>
    </location>
</feature>
<dbReference type="Gene3D" id="1.10.287.130">
    <property type="match status" value="1"/>
</dbReference>
<evidence type="ECO:0000256" key="7">
    <source>
        <dbReference type="ARBA" id="ARBA00022777"/>
    </source>
</evidence>
<keyword evidence="9" id="KW-0902">Two-component regulatory system</keyword>
<dbReference type="PANTHER" id="PTHR45436:SF5">
    <property type="entry name" value="SENSOR HISTIDINE KINASE TRCS"/>
    <property type="match status" value="1"/>
</dbReference>
<dbReference type="InterPro" id="IPR003660">
    <property type="entry name" value="HAMP_dom"/>
</dbReference>
<evidence type="ECO:0000256" key="1">
    <source>
        <dbReference type="ARBA" id="ARBA00000085"/>
    </source>
</evidence>
<evidence type="ECO:0000256" key="11">
    <source>
        <dbReference type="SAM" id="Phobius"/>
    </source>
</evidence>
<dbReference type="InterPro" id="IPR036097">
    <property type="entry name" value="HisK_dim/P_sf"/>
</dbReference>
<keyword evidence="6 11" id="KW-0812">Transmembrane</keyword>
<dbReference type="InterPro" id="IPR050428">
    <property type="entry name" value="TCS_sensor_his_kinase"/>
</dbReference>
<dbReference type="EMBL" id="JAVDUM010000005">
    <property type="protein sequence ID" value="MDR6866932.1"/>
    <property type="molecule type" value="Genomic_DNA"/>
</dbReference>
<evidence type="ECO:0000256" key="5">
    <source>
        <dbReference type="ARBA" id="ARBA00022679"/>
    </source>
</evidence>
<dbReference type="PRINTS" id="PR00344">
    <property type="entry name" value="BCTRLSENSOR"/>
</dbReference>
<dbReference type="PROSITE" id="PS50109">
    <property type="entry name" value="HIS_KIN"/>
    <property type="match status" value="1"/>
</dbReference>
<gene>
    <name evidence="14" type="ORF">J2Y69_001531</name>
</gene>
<comment type="caution">
    <text evidence="14">The sequence shown here is derived from an EMBL/GenBank/DDBJ whole genome shotgun (WGS) entry which is preliminary data.</text>
</comment>
<feature type="transmembrane region" description="Helical" evidence="11">
    <location>
        <begin position="76"/>
        <end position="100"/>
    </location>
</feature>
<accession>A0ABU1SDG1</accession>
<dbReference type="SUPFAM" id="SSF55874">
    <property type="entry name" value="ATPase domain of HSP90 chaperone/DNA topoisomerase II/histidine kinase"/>
    <property type="match status" value="1"/>
</dbReference>
<dbReference type="SMART" id="SM00304">
    <property type="entry name" value="HAMP"/>
    <property type="match status" value="1"/>
</dbReference>
<feature type="domain" description="HAMP" evidence="13">
    <location>
        <begin position="101"/>
        <end position="154"/>
    </location>
</feature>
<evidence type="ECO:0000259" key="13">
    <source>
        <dbReference type="PROSITE" id="PS50885"/>
    </source>
</evidence>
<dbReference type="InterPro" id="IPR005467">
    <property type="entry name" value="His_kinase_dom"/>
</dbReference>
<dbReference type="Pfam" id="PF02518">
    <property type="entry name" value="HATPase_c"/>
    <property type="match status" value="1"/>
</dbReference>
<dbReference type="Gene3D" id="6.10.340.10">
    <property type="match status" value="1"/>
</dbReference>
<evidence type="ECO:0000256" key="8">
    <source>
        <dbReference type="ARBA" id="ARBA00022989"/>
    </source>
</evidence>
<dbReference type="InterPro" id="IPR004358">
    <property type="entry name" value="Sig_transdc_His_kin-like_C"/>
</dbReference>
<evidence type="ECO:0000259" key="12">
    <source>
        <dbReference type="PROSITE" id="PS50109"/>
    </source>
</evidence>
<dbReference type="InterPro" id="IPR003661">
    <property type="entry name" value="HisK_dim/P_dom"/>
</dbReference>
<dbReference type="CDD" id="cd06225">
    <property type="entry name" value="HAMP"/>
    <property type="match status" value="1"/>
</dbReference>
<dbReference type="Pfam" id="PF00512">
    <property type="entry name" value="HisKA"/>
    <property type="match status" value="1"/>
</dbReference>
<dbReference type="GO" id="GO:0004673">
    <property type="term" value="F:protein histidine kinase activity"/>
    <property type="evidence" value="ECO:0007669"/>
    <property type="project" value="UniProtKB-EC"/>
</dbReference>
<feature type="transmembrane region" description="Helical" evidence="11">
    <location>
        <begin position="28"/>
        <end position="48"/>
    </location>
</feature>
<proteinExistence type="predicted"/>
<keyword evidence="7 14" id="KW-0418">Kinase</keyword>
<dbReference type="SUPFAM" id="SSF158472">
    <property type="entry name" value="HAMP domain-like"/>
    <property type="match status" value="1"/>
</dbReference>
<protein>
    <recommendedName>
        <fullName evidence="3">histidine kinase</fullName>
        <ecNumber evidence="3">2.7.13.3</ecNumber>
    </recommendedName>
</protein>
<dbReference type="SMART" id="SM00388">
    <property type="entry name" value="HisKA"/>
    <property type="match status" value="1"/>
</dbReference>
<dbReference type="InterPro" id="IPR003594">
    <property type="entry name" value="HATPase_dom"/>
</dbReference>
<dbReference type="SMART" id="SM00387">
    <property type="entry name" value="HATPase_c"/>
    <property type="match status" value="1"/>
</dbReference>
<dbReference type="InterPro" id="IPR036890">
    <property type="entry name" value="HATPase_C_sf"/>
</dbReference>
<keyword evidence="10 11" id="KW-0472">Membrane</keyword>
<keyword evidence="5 14" id="KW-0808">Transferase</keyword>
<keyword evidence="4" id="KW-0597">Phosphoprotein</keyword>
<dbReference type="Pfam" id="PF00672">
    <property type="entry name" value="HAMP"/>
    <property type="match status" value="1"/>
</dbReference>
<keyword evidence="15" id="KW-1185">Reference proteome</keyword>
<evidence type="ECO:0000313" key="15">
    <source>
        <dbReference type="Proteomes" id="UP001259347"/>
    </source>
</evidence>
<evidence type="ECO:0000256" key="4">
    <source>
        <dbReference type="ARBA" id="ARBA00022553"/>
    </source>
</evidence>
<sequence>MADPSVRFSRPAPRAPGLSVRVKLTLSYAALVIVAGVLLLGVVALYLLRYVPEENLYIGDPRGGSYAPNRGDLIRAFVPAVAWVLVALLLVGVVGGWFLAGRMLRPLTAIGDAARLAAAGSLTHRIGMPGRQDEFRELADVFDAMLARIEGDVERQRRFAANASHELRTPLSVTRTLLDVAEAEPDPDVPALLARLRGANDRAIDLTEALLLLARIDARPPKTEPVDLSLAAEEAAELLHGLAATRGVRIGTAIGPVAVRGDRALLTQLATNLLQNAIVHNLPLDGFASIAIVADAHRAWLIVENTGNAIDPAVLPTLVEPFQRGSQRTRGTAHGGGSGLGLAIAASIVDALGGALVLHVRAEGGLRVEASFPLAHPLGH</sequence>